<evidence type="ECO:0000313" key="3">
    <source>
        <dbReference type="EMBL" id="KAF7710183.1"/>
    </source>
</evidence>
<feature type="transmembrane region" description="Helical" evidence="1">
    <location>
        <begin position="110"/>
        <end position="136"/>
    </location>
</feature>
<keyword evidence="2" id="KW-0732">Signal</keyword>
<dbReference type="EMBL" id="JABFDY010000002">
    <property type="protein sequence ID" value="KAF7710183.1"/>
    <property type="molecule type" value="Genomic_DNA"/>
</dbReference>
<dbReference type="InterPro" id="IPR039492">
    <property type="entry name" value="TMEM109"/>
</dbReference>
<proteinExistence type="predicted"/>
<protein>
    <recommendedName>
        <fullName evidence="5">Transmembrane protein 109-like</fullName>
    </recommendedName>
</protein>
<organism evidence="3 4">
    <name type="scientific">Silurus meridionalis</name>
    <name type="common">Southern catfish</name>
    <name type="synonym">Silurus soldatovi meridionalis</name>
    <dbReference type="NCBI Taxonomy" id="175797"/>
    <lineage>
        <taxon>Eukaryota</taxon>
        <taxon>Metazoa</taxon>
        <taxon>Chordata</taxon>
        <taxon>Craniata</taxon>
        <taxon>Vertebrata</taxon>
        <taxon>Euteleostomi</taxon>
        <taxon>Actinopterygii</taxon>
        <taxon>Neopterygii</taxon>
        <taxon>Teleostei</taxon>
        <taxon>Ostariophysi</taxon>
        <taxon>Siluriformes</taxon>
        <taxon>Siluridae</taxon>
        <taxon>Silurus</taxon>
    </lineage>
</organism>
<dbReference type="PANTHER" id="PTHR14550:SF2">
    <property type="entry name" value="TRANSMEMBRANE PROTEIN 109"/>
    <property type="match status" value="1"/>
</dbReference>
<keyword evidence="4" id="KW-1185">Reference proteome</keyword>
<keyword evidence="1" id="KW-0812">Transmembrane</keyword>
<dbReference type="AlphaFoldDB" id="A0A8T0BUS1"/>
<evidence type="ECO:0000313" key="4">
    <source>
        <dbReference type="Proteomes" id="UP000606274"/>
    </source>
</evidence>
<keyword evidence="1" id="KW-1133">Transmembrane helix</keyword>
<evidence type="ECO:0008006" key="5">
    <source>
        <dbReference type="Google" id="ProtNLM"/>
    </source>
</evidence>
<feature type="signal peptide" evidence="2">
    <location>
        <begin position="1"/>
        <end position="22"/>
    </location>
</feature>
<feature type="transmembrane region" description="Helical" evidence="1">
    <location>
        <begin position="143"/>
        <end position="163"/>
    </location>
</feature>
<evidence type="ECO:0000256" key="2">
    <source>
        <dbReference type="SAM" id="SignalP"/>
    </source>
</evidence>
<dbReference type="Pfam" id="PF14965">
    <property type="entry name" value="BRI3BP"/>
    <property type="match status" value="1"/>
</dbReference>
<name>A0A8T0BUS1_SILME</name>
<gene>
    <name evidence="3" type="ORF">HF521_009055</name>
</gene>
<dbReference type="GO" id="GO:0042771">
    <property type="term" value="P:intrinsic apoptotic signaling pathway in response to DNA damage by p53 class mediator"/>
    <property type="evidence" value="ECO:0007669"/>
    <property type="project" value="TreeGrafter"/>
</dbReference>
<comment type="caution">
    <text evidence="3">The sequence shown here is derived from an EMBL/GenBank/DDBJ whole genome shotgun (WGS) entry which is preliminary data.</text>
</comment>
<feature type="transmembrane region" description="Helical" evidence="1">
    <location>
        <begin position="169"/>
        <end position="189"/>
    </location>
</feature>
<reference evidence="3" key="1">
    <citation type="submission" date="2020-08" db="EMBL/GenBank/DDBJ databases">
        <title>Chromosome-level assembly of Southern catfish (Silurus meridionalis) provides insights into visual adaptation to the nocturnal and benthic lifestyles.</title>
        <authorList>
            <person name="Zhang Y."/>
            <person name="Wang D."/>
            <person name="Peng Z."/>
        </authorList>
    </citation>
    <scope>NUCLEOTIDE SEQUENCE</scope>
    <source>
        <strain evidence="3">SWU-2019-XX</strain>
        <tissue evidence="3">Muscle</tissue>
    </source>
</reference>
<dbReference type="PANTHER" id="PTHR14550">
    <property type="entry name" value="TRANSMEMBRANE PROTEIN 109"/>
    <property type="match status" value="1"/>
</dbReference>
<dbReference type="OrthoDB" id="8948833at2759"/>
<dbReference type="GO" id="GO:0071480">
    <property type="term" value="P:cellular response to gamma radiation"/>
    <property type="evidence" value="ECO:0007669"/>
    <property type="project" value="InterPro"/>
</dbReference>
<evidence type="ECO:0000256" key="1">
    <source>
        <dbReference type="SAM" id="Phobius"/>
    </source>
</evidence>
<dbReference type="Proteomes" id="UP000606274">
    <property type="component" value="Unassembled WGS sequence"/>
</dbReference>
<feature type="chain" id="PRO_5035902024" description="Transmembrane protein 109-like" evidence="2">
    <location>
        <begin position="23"/>
        <end position="218"/>
    </location>
</feature>
<sequence>MAKIFILMVFIWSSLTLHSVGAVSETASTMWQSAHSAVKSLGDDAYSYLVSLLGKQTVDTMQKTIWDAVKVASQAVAHALNVVAAYITDFLSAAGIEAKLPVKRFTPEGVLFVVQWALLAVLGYWLLSMVVCLLVGFVRRTLFLLKVTFAIATFGLIMSDGGASAETTAMRLAGLVFACVLLGIGPSSFRGDPNAHLVQKVKVLERRLKEMEKKRKDE</sequence>
<accession>A0A8T0BUS1</accession>
<keyword evidence="1" id="KW-0472">Membrane</keyword>